<dbReference type="EMBL" id="JAERQJ010000002">
    <property type="protein sequence ID" value="MBL0682963.1"/>
    <property type="molecule type" value="Genomic_DNA"/>
</dbReference>
<comment type="caution">
    <text evidence="3">The sequence shown here is derived from an EMBL/GenBank/DDBJ whole genome shotgun (WGS) entry which is preliminary data.</text>
</comment>
<organism evidence="3 4">
    <name type="scientific">Aquimarina mytili</name>
    <dbReference type="NCBI Taxonomy" id="874423"/>
    <lineage>
        <taxon>Bacteria</taxon>
        <taxon>Pseudomonadati</taxon>
        <taxon>Bacteroidota</taxon>
        <taxon>Flavobacteriia</taxon>
        <taxon>Flavobacteriales</taxon>
        <taxon>Flavobacteriaceae</taxon>
        <taxon>Aquimarina</taxon>
    </lineage>
</organism>
<sequence length="295" mass="33017">MSFGYSLVKLVLKLKGEKHSWSKDPIDYKKKRKQNILRPGKWLLSGSILYTKKVGETSITSITPKNENTDILFFYCHGGAFVYGPTRENWIALSKIAKGAKATAWMIDYPKAPEYKIKEVTENVFNAYLEAIKEFDPNKIILIGDSAGGNLILTLTQRLIKENIDLPNRLIPISPLIDASLTNPKIKEIDVLDPILSYNGVISAKRMLLEDIPLTDSIISPINGSLRNFPPIHMFSAELDIFTPDQELFTNKAKKEGVEIEVIVGQNMPHVWPILPIMSEAKAAIDKIISIANAI</sequence>
<evidence type="ECO:0000259" key="2">
    <source>
        <dbReference type="Pfam" id="PF07859"/>
    </source>
</evidence>
<keyword evidence="4" id="KW-1185">Reference proteome</keyword>
<dbReference type="InterPro" id="IPR050300">
    <property type="entry name" value="GDXG_lipolytic_enzyme"/>
</dbReference>
<accession>A0A937D9W7</accession>
<evidence type="ECO:0000313" key="3">
    <source>
        <dbReference type="EMBL" id="MBL0682963.1"/>
    </source>
</evidence>
<keyword evidence="1 3" id="KW-0378">Hydrolase</keyword>
<name>A0A937D9W7_9FLAO</name>
<dbReference type="PANTHER" id="PTHR48081">
    <property type="entry name" value="AB HYDROLASE SUPERFAMILY PROTEIN C4A8.06C"/>
    <property type="match status" value="1"/>
</dbReference>
<evidence type="ECO:0000256" key="1">
    <source>
        <dbReference type="ARBA" id="ARBA00022801"/>
    </source>
</evidence>
<protein>
    <submittedName>
        <fullName evidence="3">Alpha/beta hydrolase fold domain-containing protein</fullName>
    </submittedName>
</protein>
<reference evidence="3" key="1">
    <citation type="submission" date="2021-01" db="EMBL/GenBank/DDBJ databases">
        <authorList>
            <person name="Zhong Y.L."/>
        </authorList>
    </citation>
    <scope>NUCLEOTIDE SEQUENCE</scope>
    <source>
        <strain evidence="3">KCTC 23302</strain>
    </source>
</reference>
<dbReference type="Proteomes" id="UP000651057">
    <property type="component" value="Unassembled WGS sequence"/>
</dbReference>
<dbReference type="GO" id="GO:0016787">
    <property type="term" value="F:hydrolase activity"/>
    <property type="evidence" value="ECO:0007669"/>
    <property type="project" value="UniProtKB-KW"/>
</dbReference>
<dbReference type="Pfam" id="PF07859">
    <property type="entry name" value="Abhydrolase_3"/>
    <property type="match status" value="1"/>
</dbReference>
<dbReference type="AlphaFoldDB" id="A0A937D9W7"/>
<dbReference type="InterPro" id="IPR013094">
    <property type="entry name" value="AB_hydrolase_3"/>
</dbReference>
<gene>
    <name evidence="3" type="ORF">JJQ60_05520</name>
</gene>
<evidence type="ECO:0000313" key="4">
    <source>
        <dbReference type="Proteomes" id="UP000651057"/>
    </source>
</evidence>
<dbReference type="PANTHER" id="PTHR48081:SF8">
    <property type="entry name" value="ALPHA_BETA HYDROLASE FOLD-3 DOMAIN-CONTAINING PROTEIN-RELATED"/>
    <property type="match status" value="1"/>
</dbReference>
<dbReference type="InterPro" id="IPR029058">
    <property type="entry name" value="AB_hydrolase_fold"/>
</dbReference>
<dbReference type="RefSeq" id="WP_201917520.1">
    <property type="nucleotide sequence ID" value="NZ_BAABAX010000023.1"/>
</dbReference>
<dbReference type="SUPFAM" id="SSF53474">
    <property type="entry name" value="alpha/beta-Hydrolases"/>
    <property type="match status" value="1"/>
</dbReference>
<dbReference type="Gene3D" id="3.40.50.1820">
    <property type="entry name" value="alpha/beta hydrolase"/>
    <property type="match status" value="1"/>
</dbReference>
<feature type="domain" description="Alpha/beta hydrolase fold-3" evidence="2">
    <location>
        <begin position="74"/>
        <end position="272"/>
    </location>
</feature>
<proteinExistence type="predicted"/>